<comment type="function">
    <text evidence="8">3'-5' exoribonuclease that releases 5'-nucleoside monophosphates and is involved in maturation of structured RNAs.</text>
</comment>
<evidence type="ECO:0000313" key="11">
    <source>
        <dbReference type="EMBL" id="RGD84426.1"/>
    </source>
</evidence>
<feature type="compositionally biased region" description="Basic residues" evidence="9">
    <location>
        <begin position="722"/>
        <end position="733"/>
    </location>
</feature>
<dbReference type="Pfam" id="PF17876">
    <property type="entry name" value="CSD2"/>
    <property type="match status" value="1"/>
</dbReference>
<sequence length="756" mass="87427">MKEKILELLSDENYLERSIDLIATKLNCNKSDKFVNLVKLMNELEDEGKVVRNKYNHYYLPNQFGMILGTLTINKRGFGFVVVEDQEKDIFISPDDLKDAFNKDTVLVELKKHSDEERPEGRVIRVIKRGQTRLVGEIKKGKRDCFVDVDDPMFDKPIFVDRAHLHGAMPGHKVQVEIKTYKPILKGDVVKILGHRNDPGIDILSIVYEHDAPVEFPQAVYDQIENIPDSLEGIDIGQRIDLRDEVVVTIDGDDAKDLDDGISLKKLDNGHYHLGVHIADVSYYVTEESPLDKEAFARGTSIYLADRVIPMLPHKLSNGICSLNPHVDRFTISCFMEIDENGEVVEHDIVPAVINSTERMTYTNVNKILDDDQTLQLQYSHVKDLFFLMQELAMILQAKKARRGAIDFDVKEAKVLVDSKGNTTDVVLRERGASDRIIEEFMLLANETVAEHFKWLELPFIYRVHENPKPKKLLQFSGIAKTLGYTIKGSLENVYPGELSNIIEVSKDTPEHTIIATLLLRCMQKARYDEQCLGHFGLADEYYTHFTSPIRRYPDLIVHRLIRKYMFENRLDRRTIMHYQELMPEIALQTSAREREAIMIEREVDDMKIAEFMEKQIGEEFEGIISSVTNFGFFVELDNTIDGLVHVTDLTDDFYFFDEKNLRYIGQRTGKVFKMSDRVKVRVSSASKKDKSVDFEIVGMKSNKKTTKTVIINKRKDNDRKNNRKRNDCRKKRHEEPRFTNNHFKRSKKSKSKHRA</sequence>
<dbReference type="SMART" id="SM00316">
    <property type="entry name" value="S1"/>
    <property type="match status" value="1"/>
</dbReference>
<evidence type="ECO:0000256" key="6">
    <source>
        <dbReference type="ARBA" id="ARBA00022839"/>
    </source>
</evidence>
<dbReference type="Pfam" id="PF08206">
    <property type="entry name" value="OB_RNB"/>
    <property type="match status" value="1"/>
</dbReference>
<dbReference type="CDD" id="cd04471">
    <property type="entry name" value="S1_RNase_R"/>
    <property type="match status" value="1"/>
</dbReference>
<dbReference type="NCBIfam" id="TIGR02063">
    <property type="entry name" value="RNase_R"/>
    <property type="match status" value="1"/>
</dbReference>
<evidence type="ECO:0000256" key="4">
    <source>
        <dbReference type="ARBA" id="ARBA00022722"/>
    </source>
</evidence>
<keyword evidence="7 8" id="KW-0694">RNA-binding</keyword>
<evidence type="ECO:0000259" key="10">
    <source>
        <dbReference type="PROSITE" id="PS50126"/>
    </source>
</evidence>
<dbReference type="InterPro" id="IPR013223">
    <property type="entry name" value="RNase_B_OB_dom"/>
</dbReference>
<gene>
    <name evidence="8 11" type="primary">rnr</name>
    <name evidence="11" type="ORF">DXB93_10705</name>
</gene>
<dbReference type="GO" id="GO:0006402">
    <property type="term" value="P:mRNA catabolic process"/>
    <property type="evidence" value="ECO:0007669"/>
    <property type="project" value="TreeGrafter"/>
</dbReference>
<accession>A0A3E3EC16</accession>
<dbReference type="HAMAP" id="MF_01895">
    <property type="entry name" value="RNase_R"/>
    <property type="match status" value="1"/>
</dbReference>
<keyword evidence="3 8" id="KW-0963">Cytoplasm</keyword>
<evidence type="ECO:0000313" key="12">
    <source>
        <dbReference type="Proteomes" id="UP000261032"/>
    </source>
</evidence>
<dbReference type="InterPro" id="IPR011129">
    <property type="entry name" value="CSD"/>
</dbReference>
<dbReference type="InterPro" id="IPR011805">
    <property type="entry name" value="RNase_R"/>
</dbReference>
<dbReference type="SMART" id="SM00357">
    <property type="entry name" value="CSP"/>
    <property type="match status" value="1"/>
</dbReference>
<dbReference type="GO" id="GO:0008859">
    <property type="term" value="F:exoribonuclease II activity"/>
    <property type="evidence" value="ECO:0007669"/>
    <property type="project" value="UniProtKB-UniRule"/>
</dbReference>
<feature type="compositionally biased region" description="Basic residues" evidence="9">
    <location>
        <begin position="743"/>
        <end position="756"/>
    </location>
</feature>
<dbReference type="PANTHER" id="PTHR23355">
    <property type="entry name" value="RIBONUCLEASE"/>
    <property type="match status" value="1"/>
</dbReference>
<dbReference type="NCBIfam" id="TIGR00358">
    <property type="entry name" value="3_prime_RNase"/>
    <property type="match status" value="1"/>
</dbReference>
<dbReference type="InterPro" id="IPR040476">
    <property type="entry name" value="CSD2"/>
</dbReference>
<dbReference type="EMBL" id="QUSL01000016">
    <property type="protein sequence ID" value="RGD84426.1"/>
    <property type="molecule type" value="Genomic_DNA"/>
</dbReference>
<dbReference type="InterPro" id="IPR012340">
    <property type="entry name" value="NA-bd_OB-fold"/>
</dbReference>
<dbReference type="InterPro" id="IPR022966">
    <property type="entry name" value="RNase_II/R_CS"/>
</dbReference>
<dbReference type="InterPro" id="IPR004476">
    <property type="entry name" value="RNase_II/RNase_R"/>
</dbReference>
<dbReference type="Pfam" id="PF00773">
    <property type="entry name" value="RNB"/>
    <property type="match status" value="1"/>
</dbReference>
<keyword evidence="4 8" id="KW-0540">Nuclease</keyword>
<organism evidence="11 12">
    <name type="scientific">Thomasclavelia ramosa</name>
    <dbReference type="NCBI Taxonomy" id="1547"/>
    <lineage>
        <taxon>Bacteria</taxon>
        <taxon>Bacillati</taxon>
        <taxon>Bacillota</taxon>
        <taxon>Erysipelotrichia</taxon>
        <taxon>Erysipelotrichales</taxon>
        <taxon>Coprobacillaceae</taxon>
        <taxon>Thomasclavelia</taxon>
    </lineage>
</organism>
<evidence type="ECO:0000256" key="2">
    <source>
        <dbReference type="ARBA" id="ARBA00004496"/>
    </source>
</evidence>
<feature type="region of interest" description="Disordered" evidence="9">
    <location>
        <begin position="706"/>
        <end position="756"/>
    </location>
</feature>
<evidence type="ECO:0000256" key="9">
    <source>
        <dbReference type="SAM" id="MobiDB-lite"/>
    </source>
</evidence>
<comment type="catalytic activity">
    <reaction evidence="1 8">
        <text>Exonucleolytic cleavage in the 3'- to 5'-direction to yield nucleoside 5'-phosphates.</text>
        <dbReference type="EC" id="3.1.13.1"/>
    </reaction>
</comment>
<keyword evidence="5 8" id="KW-0378">Hydrolase</keyword>
<evidence type="ECO:0000256" key="7">
    <source>
        <dbReference type="ARBA" id="ARBA00022884"/>
    </source>
</evidence>
<dbReference type="InterPro" id="IPR001900">
    <property type="entry name" value="RNase_II/R"/>
</dbReference>
<evidence type="ECO:0000256" key="1">
    <source>
        <dbReference type="ARBA" id="ARBA00001849"/>
    </source>
</evidence>
<evidence type="ECO:0000256" key="5">
    <source>
        <dbReference type="ARBA" id="ARBA00022801"/>
    </source>
</evidence>
<dbReference type="EC" id="3.1.13.1" evidence="8"/>
<dbReference type="GO" id="GO:0003723">
    <property type="term" value="F:RNA binding"/>
    <property type="evidence" value="ECO:0007669"/>
    <property type="project" value="UniProtKB-UniRule"/>
</dbReference>
<dbReference type="PROSITE" id="PS50126">
    <property type="entry name" value="S1"/>
    <property type="match status" value="1"/>
</dbReference>
<name>A0A3E3EC16_9FIRM</name>
<dbReference type="AlphaFoldDB" id="A0A3E3EC16"/>
<evidence type="ECO:0000256" key="8">
    <source>
        <dbReference type="HAMAP-Rule" id="MF_01895"/>
    </source>
</evidence>
<reference evidence="11 12" key="1">
    <citation type="submission" date="2018-08" db="EMBL/GenBank/DDBJ databases">
        <title>A genome reference for cultivated species of the human gut microbiota.</title>
        <authorList>
            <person name="Zou Y."/>
            <person name="Xue W."/>
            <person name="Luo G."/>
        </authorList>
    </citation>
    <scope>NUCLEOTIDE SEQUENCE [LARGE SCALE GENOMIC DNA]</scope>
    <source>
        <strain evidence="11 12">OM06-4</strain>
    </source>
</reference>
<dbReference type="PROSITE" id="PS01175">
    <property type="entry name" value="RIBONUCLEASE_II"/>
    <property type="match status" value="1"/>
</dbReference>
<comment type="subcellular location">
    <subcellularLocation>
        <location evidence="2 8">Cytoplasm</location>
    </subcellularLocation>
</comment>
<protein>
    <recommendedName>
        <fullName evidence="8">Ribonuclease R</fullName>
        <shortName evidence="8">RNase R</shortName>
        <ecNumber evidence="8">3.1.13.1</ecNumber>
    </recommendedName>
</protein>
<evidence type="ECO:0000256" key="3">
    <source>
        <dbReference type="ARBA" id="ARBA00022490"/>
    </source>
</evidence>
<dbReference type="SUPFAM" id="SSF50249">
    <property type="entry name" value="Nucleic acid-binding proteins"/>
    <property type="match status" value="4"/>
</dbReference>
<dbReference type="InterPro" id="IPR003029">
    <property type="entry name" value="S1_domain"/>
</dbReference>
<dbReference type="SMART" id="SM00955">
    <property type="entry name" value="RNB"/>
    <property type="match status" value="1"/>
</dbReference>
<dbReference type="Pfam" id="PF00575">
    <property type="entry name" value="S1"/>
    <property type="match status" value="1"/>
</dbReference>
<dbReference type="PANTHER" id="PTHR23355:SF9">
    <property type="entry name" value="DIS3-LIKE EXONUCLEASE 2"/>
    <property type="match status" value="1"/>
</dbReference>
<keyword evidence="6 8" id="KW-0269">Exonuclease</keyword>
<dbReference type="GO" id="GO:0005829">
    <property type="term" value="C:cytosol"/>
    <property type="evidence" value="ECO:0007669"/>
    <property type="project" value="TreeGrafter"/>
</dbReference>
<dbReference type="Proteomes" id="UP000261032">
    <property type="component" value="Unassembled WGS sequence"/>
</dbReference>
<comment type="caution">
    <text evidence="11">The sequence shown here is derived from an EMBL/GenBank/DDBJ whole genome shotgun (WGS) entry which is preliminary data.</text>
</comment>
<dbReference type="RefSeq" id="WP_117581655.1">
    <property type="nucleotide sequence ID" value="NZ_QUSL01000016.1"/>
</dbReference>
<proteinExistence type="inferred from homology"/>
<feature type="domain" description="S1 motif" evidence="10">
    <location>
        <begin position="618"/>
        <end position="698"/>
    </location>
</feature>
<dbReference type="InterPro" id="IPR050180">
    <property type="entry name" value="RNR_Ribonuclease"/>
</dbReference>
<dbReference type="Gene3D" id="2.40.50.140">
    <property type="entry name" value="Nucleic acid-binding proteins"/>
    <property type="match status" value="2"/>
</dbReference>
<comment type="similarity">
    <text evidence="8">Belongs to the RNR ribonuclease family. RNase R subfamily.</text>
</comment>